<dbReference type="PANTHER" id="PTHR43712">
    <property type="entry name" value="PUTATIVE (AFU_ORTHOLOGUE AFUA_4G14580)-RELATED"/>
    <property type="match status" value="1"/>
</dbReference>
<feature type="active site" description="Proton acceptor" evidence="4">
    <location>
        <position position="302"/>
    </location>
</feature>
<evidence type="ECO:0000256" key="3">
    <source>
        <dbReference type="ARBA" id="ARBA00022691"/>
    </source>
</evidence>
<proteinExistence type="predicted"/>
<reference evidence="6" key="1">
    <citation type="submission" date="2023-06" db="EMBL/GenBank/DDBJ databases">
        <title>Conoideocrella luteorostrata (Hypocreales: Clavicipitaceae), a potential biocontrol fungus for elongate hemlock scale in United States Christmas tree production areas.</title>
        <authorList>
            <person name="Barrett H."/>
            <person name="Lovett B."/>
            <person name="Macias A.M."/>
            <person name="Stajich J.E."/>
            <person name="Kasson M.T."/>
        </authorList>
    </citation>
    <scope>NUCLEOTIDE SEQUENCE</scope>
    <source>
        <strain evidence="6">ARSEF 14590</strain>
    </source>
</reference>
<dbReference type="Gene3D" id="3.40.50.150">
    <property type="entry name" value="Vaccinia Virus protein VP39"/>
    <property type="match status" value="1"/>
</dbReference>
<organism evidence="6 7">
    <name type="scientific">Conoideocrella luteorostrata</name>
    <dbReference type="NCBI Taxonomy" id="1105319"/>
    <lineage>
        <taxon>Eukaryota</taxon>
        <taxon>Fungi</taxon>
        <taxon>Dikarya</taxon>
        <taxon>Ascomycota</taxon>
        <taxon>Pezizomycotina</taxon>
        <taxon>Sordariomycetes</taxon>
        <taxon>Hypocreomycetidae</taxon>
        <taxon>Hypocreales</taxon>
        <taxon>Clavicipitaceae</taxon>
        <taxon>Conoideocrella</taxon>
    </lineage>
</organism>
<dbReference type="PANTHER" id="PTHR43712:SF17">
    <property type="entry name" value="O-METHYLTRANSFERASE"/>
    <property type="match status" value="1"/>
</dbReference>
<name>A0AAJ0CMK7_9HYPO</name>
<evidence type="ECO:0000313" key="7">
    <source>
        <dbReference type="Proteomes" id="UP001251528"/>
    </source>
</evidence>
<gene>
    <name evidence="6" type="ORF">QQS21_006413</name>
</gene>
<dbReference type="GO" id="GO:0032259">
    <property type="term" value="P:methylation"/>
    <property type="evidence" value="ECO:0007669"/>
    <property type="project" value="UniProtKB-KW"/>
</dbReference>
<dbReference type="Pfam" id="PF00891">
    <property type="entry name" value="Methyltransf_2"/>
    <property type="match status" value="1"/>
</dbReference>
<dbReference type="EMBL" id="JASWJB010000119">
    <property type="protein sequence ID" value="KAK2596136.1"/>
    <property type="molecule type" value="Genomic_DNA"/>
</dbReference>
<dbReference type="Proteomes" id="UP001251528">
    <property type="component" value="Unassembled WGS sequence"/>
</dbReference>
<dbReference type="Gene3D" id="1.10.10.10">
    <property type="entry name" value="Winged helix-like DNA-binding domain superfamily/Winged helix DNA-binding domain"/>
    <property type="match status" value="1"/>
</dbReference>
<evidence type="ECO:0000256" key="1">
    <source>
        <dbReference type="ARBA" id="ARBA00022603"/>
    </source>
</evidence>
<feature type="domain" description="O-methyltransferase C-terminal" evidence="5">
    <location>
        <begin position="231"/>
        <end position="373"/>
    </location>
</feature>
<evidence type="ECO:0000256" key="2">
    <source>
        <dbReference type="ARBA" id="ARBA00022679"/>
    </source>
</evidence>
<keyword evidence="3" id="KW-0949">S-adenosyl-L-methionine</keyword>
<evidence type="ECO:0000313" key="6">
    <source>
        <dbReference type="EMBL" id="KAK2596136.1"/>
    </source>
</evidence>
<comment type="caution">
    <text evidence="6">The sequence shown here is derived from an EMBL/GenBank/DDBJ whole genome shotgun (WGS) entry which is preliminary data.</text>
</comment>
<keyword evidence="1" id="KW-0489">Methyltransferase</keyword>
<dbReference type="PROSITE" id="PS51683">
    <property type="entry name" value="SAM_OMT_II"/>
    <property type="match status" value="1"/>
</dbReference>
<dbReference type="GO" id="GO:0008171">
    <property type="term" value="F:O-methyltransferase activity"/>
    <property type="evidence" value="ECO:0007669"/>
    <property type="project" value="InterPro"/>
</dbReference>
<protein>
    <recommendedName>
        <fullName evidence="5">O-methyltransferase C-terminal domain-containing protein</fullName>
    </recommendedName>
</protein>
<dbReference type="InterPro" id="IPR029063">
    <property type="entry name" value="SAM-dependent_MTases_sf"/>
</dbReference>
<dbReference type="AlphaFoldDB" id="A0AAJ0CMK7"/>
<evidence type="ECO:0000259" key="5">
    <source>
        <dbReference type="Pfam" id="PF00891"/>
    </source>
</evidence>
<keyword evidence="2" id="KW-0808">Transferase</keyword>
<dbReference type="InterPro" id="IPR001077">
    <property type="entry name" value="COMT_C"/>
</dbReference>
<keyword evidence="7" id="KW-1185">Reference proteome</keyword>
<dbReference type="InterPro" id="IPR036390">
    <property type="entry name" value="WH_DNA-bd_sf"/>
</dbReference>
<accession>A0AAJ0CMK7</accession>
<evidence type="ECO:0000256" key="4">
    <source>
        <dbReference type="PIRSR" id="PIRSR005739-1"/>
    </source>
</evidence>
<dbReference type="SUPFAM" id="SSF46785">
    <property type="entry name" value="Winged helix' DNA-binding domain"/>
    <property type="match status" value="1"/>
</dbReference>
<dbReference type="PIRSF" id="PIRSF005739">
    <property type="entry name" value="O-mtase"/>
    <property type="match status" value="1"/>
</dbReference>
<dbReference type="InterPro" id="IPR016461">
    <property type="entry name" value="COMT-like"/>
</dbReference>
<dbReference type="SUPFAM" id="SSF53335">
    <property type="entry name" value="S-adenosyl-L-methionine-dependent methyltransferases"/>
    <property type="match status" value="1"/>
</dbReference>
<sequence>MASADKLLESLQGISASSFANEAERSRARDALFDALRRVQSPWDIVWDHNWVNPATNASIKTLIDAGVFTKWAETGGSPKTSAELAQLVGADDLVIRRMMRQISGQNLVTETAEDTFAPTAWARALAEDPALMSTYGNFYSRLNNPMFVSLPAFLQKNGYKNPTDVNDSNWQFMKGTNDGFFRDVSAEPALSSHFHDAMQCHSKYNLTPWPEIYPTDTIITAGKEKPDRALVVDIGGSKGHDLEKFHACHPDIPDGSLVLQDLPDVVKGVQLSKAILPQAHDFFAEQPVKGARTYFMHNVLHDWADEKAVEILATVARAMEKNFSRLLIHESFISVLKPLARVTTSDITMMACLSAQERDEGEWNHLIERAGLRVVKIWRPVQSVESVIETELA</sequence>
<dbReference type="InterPro" id="IPR036388">
    <property type="entry name" value="WH-like_DNA-bd_sf"/>
</dbReference>